<dbReference type="RefSeq" id="WP_376995168.1">
    <property type="nucleotide sequence ID" value="NZ_JBHSLC010000015.1"/>
</dbReference>
<dbReference type="PANTHER" id="PTHR36924">
    <property type="entry name" value="ANTITOXIN HIGA-1"/>
    <property type="match status" value="1"/>
</dbReference>
<feature type="region of interest" description="Disordered" evidence="2">
    <location>
        <begin position="1"/>
        <end position="21"/>
    </location>
</feature>
<evidence type="ECO:0000259" key="3">
    <source>
        <dbReference type="PROSITE" id="PS50943"/>
    </source>
</evidence>
<dbReference type="InterPro" id="IPR010982">
    <property type="entry name" value="Lambda_DNA-bd_dom_sf"/>
</dbReference>
<dbReference type="Pfam" id="PF13560">
    <property type="entry name" value="HTH_31"/>
    <property type="match status" value="1"/>
</dbReference>
<protein>
    <submittedName>
        <fullName evidence="4">HigA family addiction module antitoxin</fullName>
    </submittedName>
</protein>
<dbReference type="SMART" id="SM00530">
    <property type="entry name" value="HTH_XRE"/>
    <property type="match status" value="1"/>
</dbReference>
<keyword evidence="1" id="KW-0238">DNA-binding</keyword>
<dbReference type="EMBL" id="JBHSLC010000015">
    <property type="protein sequence ID" value="MFC5355536.1"/>
    <property type="molecule type" value="Genomic_DNA"/>
</dbReference>
<evidence type="ECO:0000256" key="1">
    <source>
        <dbReference type="ARBA" id="ARBA00023125"/>
    </source>
</evidence>
<name>A0ABW0G4R4_9PROT</name>
<evidence type="ECO:0000313" key="4">
    <source>
        <dbReference type="EMBL" id="MFC5355536.1"/>
    </source>
</evidence>
<dbReference type="InterPro" id="IPR013430">
    <property type="entry name" value="Toxin_antidote_HigA"/>
</dbReference>
<proteinExistence type="predicted"/>
<dbReference type="Gene3D" id="1.10.260.40">
    <property type="entry name" value="lambda repressor-like DNA-binding domains"/>
    <property type="match status" value="1"/>
</dbReference>
<gene>
    <name evidence="4" type="ORF">ACFPMG_11005</name>
</gene>
<dbReference type="PROSITE" id="PS50943">
    <property type="entry name" value="HTH_CROC1"/>
    <property type="match status" value="1"/>
</dbReference>
<reference evidence="5" key="1">
    <citation type="journal article" date="2019" name="Int. J. Syst. Evol. Microbiol.">
        <title>The Global Catalogue of Microorganisms (GCM) 10K type strain sequencing project: providing services to taxonomists for standard genome sequencing and annotation.</title>
        <authorList>
            <consortium name="The Broad Institute Genomics Platform"/>
            <consortium name="The Broad Institute Genome Sequencing Center for Infectious Disease"/>
            <person name="Wu L."/>
            <person name="Ma J."/>
        </authorList>
    </citation>
    <scope>NUCLEOTIDE SEQUENCE [LARGE SCALE GENOMIC DNA]</scope>
    <source>
        <strain evidence="5">CCUG 58760</strain>
    </source>
</reference>
<keyword evidence="5" id="KW-1185">Reference proteome</keyword>
<dbReference type="NCBIfam" id="TIGR02607">
    <property type="entry name" value="antidote_HigA"/>
    <property type="match status" value="1"/>
</dbReference>
<accession>A0ABW0G4R4</accession>
<feature type="domain" description="HTH cro/C1-type" evidence="3">
    <location>
        <begin position="28"/>
        <end position="75"/>
    </location>
</feature>
<evidence type="ECO:0000256" key="2">
    <source>
        <dbReference type="SAM" id="MobiDB-lite"/>
    </source>
</evidence>
<dbReference type="InterPro" id="IPR001387">
    <property type="entry name" value="Cro/C1-type_HTH"/>
</dbReference>
<dbReference type="Proteomes" id="UP001596166">
    <property type="component" value="Unassembled WGS sequence"/>
</dbReference>
<organism evidence="4 5">
    <name type="scientific">Azospirillum himalayense</name>
    <dbReference type="NCBI Taxonomy" id="654847"/>
    <lineage>
        <taxon>Bacteria</taxon>
        <taxon>Pseudomonadati</taxon>
        <taxon>Pseudomonadota</taxon>
        <taxon>Alphaproteobacteria</taxon>
        <taxon>Rhodospirillales</taxon>
        <taxon>Azospirillaceae</taxon>
        <taxon>Azospirillum</taxon>
    </lineage>
</organism>
<comment type="caution">
    <text evidence="4">The sequence shown here is derived from an EMBL/GenBank/DDBJ whole genome shotgun (WGS) entry which is preliminary data.</text>
</comment>
<sequence length="115" mass="12504">MSGAPSCPPDSPPPHPGTLLRDHVLPVLGMPVSQAARELGVSRQTLHRIFSGEAAVTPAMALRFARFCGADAGTWLRLQQEHDLWWAERQLGAAVTRIPAHDLPAPLPRHLRSLP</sequence>
<feature type="compositionally biased region" description="Pro residues" evidence="2">
    <location>
        <begin position="1"/>
        <end position="16"/>
    </location>
</feature>
<dbReference type="PANTHER" id="PTHR36924:SF1">
    <property type="entry name" value="ANTITOXIN HIGA-1"/>
    <property type="match status" value="1"/>
</dbReference>
<dbReference type="SUPFAM" id="SSF47413">
    <property type="entry name" value="lambda repressor-like DNA-binding domains"/>
    <property type="match status" value="1"/>
</dbReference>
<evidence type="ECO:0000313" key="5">
    <source>
        <dbReference type="Proteomes" id="UP001596166"/>
    </source>
</evidence>